<sequence length="155" mass="16611">MSLVDVEVVQSIDVKFVASVDVKVVASVDVKVVASIDVEVVPSVVVEVAPSVNVEVVPLMSASSTLLSSPDTCCSSPSAIIWNNERSYRAYGFQTLHSARSLTLDPQALLCGLWDLGEEDIGRGPDLPNHTTFGSDQSHSSQQQQSHQGSQHPEH</sequence>
<accession>A0A3N6U3T4</accession>
<feature type="region of interest" description="Disordered" evidence="1">
    <location>
        <begin position="122"/>
        <end position="155"/>
    </location>
</feature>
<dbReference type="AlphaFoldDB" id="A0A3N6U3T4"/>
<protein>
    <submittedName>
        <fullName evidence="2">Uncharacterized protein</fullName>
    </submittedName>
</protein>
<name>A0A3N6U3T4_BRACR</name>
<reference evidence="2" key="1">
    <citation type="submission" date="2019-12" db="EMBL/GenBank/DDBJ databases">
        <title>Genome sequencing and annotation of Brassica cretica.</title>
        <authorList>
            <person name="Studholme D.J."/>
            <person name="Sarris P.F."/>
        </authorList>
    </citation>
    <scope>NUCLEOTIDE SEQUENCE</scope>
    <source>
        <strain evidence="2">PFS-102/07</strain>
        <tissue evidence="2">Leaf</tissue>
    </source>
</reference>
<dbReference type="EMBL" id="QGKY02000089">
    <property type="protein sequence ID" value="KAF2609673.1"/>
    <property type="molecule type" value="Genomic_DNA"/>
</dbReference>
<evidence type="ECO:0000256" key="1">
    <source>
        <dbReference type="SAM" id="MobiDB-lite"/>
    </source>
</evidence>
<feature type="compositionally biased region" description="Low complexity" evidence="1">
    <location>
        <begin position="134"/>
        <end position="155"/>
    </location>
</feature>
<gene>
    <name evidence="2" type="ORF">F2Q70_00012103</name>
</gene>
<evidence type="ECO:0000313" key="2">
    <source>
        <dbReference type="EMBL" id="KAF2609673.1"/>
    </source>
</evidence>
<proteinExistence type="predicted"/>
<organism evidence="2">
    <name type="scientific">Brassica cretica</name>
    <name type="common">Mustard</name>
    <dbReference type="NCBI Taxonomy" id="69181"/>
    <lineage>
        <taxon>Eukaryota</taxon>
        <taxon>Viridiplantae</taxon>
        <taxon>Streptophyta</taxon>
        <taxon>Embryophyta</taxon>
        <taxon>Tracheophyta</taxon>
        <taxon>Spermatophyta</taxon>
        <taxon>Magnoliopsida</taxon>
        <taxon>eudicotyledons</taxon>
        <taxon>Gunneridae</taxon>
        <taxon>Pentapetalae</taxon>
        <taxon>rosids</taxon>
        <taxon>malvids</taxon>
        <taxon>Brassicales</taxon>
        <taxon>Brassicaceae</taxon>
        <taxon>Brassiceae</taxon>
        <taxon>Brassica</taxon>
    </lineage>
</organism>
<comment type="caution">
    <text evidence="2">The sequence shown here is derived from an EMBL/GenBank/DDBJ whole genome shotgun (WGS) entry which is preliminary data.</text>
</comment>